<evidence type="ECO:0000256" key="4">
    <source>
        <dbReference type="ARBA" id="ARBA00022490"/>
    </source>
</evidence>
<evidence type="ECO:0000256" key="3">
    <source>
        <dbReference type="ARBA" id="ARBA00011245"/>
    </source>
</evidence>
<dbReference type="EC" id="6.1.1.19" evidence="11"/>
<dbReference type="CDD" id="cd07956">
    <property type="entry name" value="Anticodon_Ia_Arg"/>
    <property type="match status" value="1"/>
</dbReference>
<evidence type="ECO:0000256" key="6">
    <source>
        <dbReference type="ARBA" id="ARBA00022741"/>
    </source>
</evidence>
<evidence type="ECO:0000313" key="13">
    <source>
        <dbReference type="EMBL" id="MDV7714844.1"/>
    </source>
</evidence>
<dbReference type="CDD" id="cd00671">
    <property type="entry name" value="ArgRS_core"/>
    <property type="match status" value="1"/>
</dbReference>
<accession>A0A483BC45</accession>
<dbReference type="AlphaFoldDB" id="A0A483BC45"/>
<comment type="subcellular location">
    <subcellularLocation>
        <location evidence="1 11">Cytoplasm</location>
    </subcellularLocation>
</comment>
<dbReference type="InterPro" id="IPR001278">
    <property type="entry name" value="Arg-tRNA-ligase"/>
</dbReference>
<dbReference type="PANTHER" id="PTHR11956">
    <property type="entry name" value="ARGINYL-TRNA SYNTHETASE"/>
    <property type="match status" value="1"/>
</dbReference>
<evidence type="ECO:0000313" key="14">
    <source>
        <dbReference type="Proteomes" id="UP001281024"/>
    </source>
</evidence>
<protein>
    <recommendedName>
        <fullName evidence="11">Arginine--tRNA ligase</fullName>
        <ecNumber evidence="11">6.1.1.19</ecNumber>
    </recommendedName>
    <alternativeName>
        <fullName evidence="11">Arginyl-tRNA synthetase</fullName>
        <shortName evidence="11">ArgRS</shortName>
    </alternativeName>
</protein>
<evidence type="ECO:0000256" key="1">
    <source>
        <dbReference type="ARBA" id="ARBA00004496"/>
    </source>
</evidence>
<comment type="catalytic activity">
    <reaction evidence="10 11">
        <text>tRNA(Arg) + L-arginine + ATP = L-arginyl-tRNA(Arg) + AMP + diphosphate</text>
        <dbReference type="Rhea" id="RHEA:20301"/>
        <dbReference type="Rhea" id="RHEA-COMP:9658"/>
        <dbReference type="Rhea" id="RHEA-COMP:9673"/>
        <dbReference type="ChEBI" id="CHEBI:30616"/>
        <dbReference type="ChEBI" id="CHEBI:32682"/>
        <dbReference type="ChEBI" id="CHEBI:33019"/>
        <dbReference type="ChEBI" id="CHEBI:78442"/>
        <dbReference type="ChEBI" id="CHEBI:78513"/>
        <dbReference type="ChEBI" id="CHEBI:456215"/>
        <dbReference type="EC" id="6.1.1.19"/>
    </reaction>
</comment>
<dbReference type="InterPro" id="IPR009080">
    <property type="entry name" value="tRNAsynth_Ia_anticodon-bd"/>
</dbReference>
<dbReference type="Gene3D" id="1.10.730.10">
    <property type="entry name" value="Isoleucyl-tRNA Synthetase, Domain 1"/>
    <property type="match status" value="1"/>
</dbReference>
<dbReference type="GO" id="GO:0005524">
    <property type="term" value="F:ATP binding"/>
    <property type="evidence" value="ECO:0007669"/>
    <property type="project" value="UniProtKB-UniRule"/>
</dbReference>
<dbReference type="InterPro" id="IPR005148">
    <property type="entry name" value="Arg-tRNA-synth_N"/>
</dbReference>
<dbReference type="Proteomes" id="UP001281024">
    <property type="component" value="Unassembled WGS sequence"/>
</dbReference>
<dbReference type="InterPro" id="IPR036695">
    <property type="entry name" value="Arg-tRNA-synth_N_sf"/>
</dbReference>
<dbReference type="SUPFAM" id="SSF47323">
    <property type="entry name" value="Anticodon-binding domain of a subclass of class I aminoacyl-tRNA synthetases"/>
    <property type="match status" value="1"/>
</dbReference>
<dbReference type="InterPro" id="IPR035684">
    <property type="entry name" value="ArgRS_core"/>
</dbReference>
<dbReference type="Pfam" id="PF00750">
    <property type="entry name" value="tRNA-synt_1d"/>
    <property type="match status" value="1"/>
</dbReference>
<dbReference type="RefSeq" id="WP_002820561.1">
    <property type="nucleotide sequence ID" value="NZ_CP027431.1"/>
</dbReference>
<evidence type="ECO:0000256" key="9">
    <source>
        <dbReference type="ARBA" id="ARBA00023146"/>
    </source>
</evidence>
<feature type="short sequence motif" description="'HIGH' region" evidence="11">
    <location>
        <begin position="121"/>
        <end position="131"/>
    </location>
</feature>
<dbReference type="GO" id="GO:0005737">
    <property type="term" value="C:cytoplasm"/>
    <property type="evidence" value="ECO:0007669"/>
    <property type="project" value="UniProtKB-SubCell"/>
</dbReference>
<dbReference type="NCBIfam" id="TIGR00456">
    <property type="entry name" value="argS"/>
    <property type="match status" value="1"/>
</dbReference>
<evidence type="ECO:0000256" key="12">
    <source>
        <dbReference type="RuleBase" id="RU363038"/>
    </source>
</evidence>
<dbReference type="SUPFAM" id="SSF52374">
    <property type="entry name" value="Nucleotidylyl transferase"/>
    <property type="match status" value="1"/>
</dbReference>
<dbReference type="FunFam" id="3.40.50.620:FF:000116">
    <property type="entry name" value="Arginine--tRNA ligase"/>
    <property type="match status" value="1"/>
</dbReference>
<evidence type="ECO:0000256" key="8">
    <source>
        <dbReference type="ARBA" id="ARBA00022917"/>
    </source>
</evidence>
<evidence type="ECO:0000256" key="2">
    <source>
        <dbReference type="ARBA" id="ARBA00005594"/>
    </source>
</evidence>
<organism evidence="13 14">
    <name type="scientific">Oenococcus oeni</name>
    <name type="common">Leuconostoc oenos</name>
    <dbReference type="NCBI Taxonomy" id="1247"/>
    <lineage>
        <taxon>Bacteria</taxon>
        <taxon>Bacillati</taxon>
        <taxon>Bacillota</taxon>
        <taxon>Bacilli</taxon>
        <taxon>Lactobacillales</taxon>
        <taxon>Lactobacillaceae</taxon>
        <taxon>Oenococcus</taxon>
    </lineage>
</organism>
<evidence type="ECO:0000256" key="7">
    <source>
        <dbReference type="ARBA" id="ARBA00022840"/>
    </source>
</evidence>
<keyword evidence="7 11" id="KW-0067">ATP-binding</keyword>
<dbReference type="InterPro" id="IPR008909">
    <property type="entry name" value="DALR_anticod-bd"/>
</dbReference>
<keyword evidence="9 11" id="KW-0030">Aminoacyl-tRNA synthetase</keyword>
<sequence>MNFTHIIAEKINQTLENTFDLDKLEKLVEKPKDLNRGDYAFPTFSLAAKFHEAPQKIALKIADEIDRTNFANVKAVGPYVNFFIQRVEFTNQLLKEILLNDDFGRNNQGAGKKIVIDMSSPNIAKPMSMGHLRSTVIGEAISKIAKANGYQTIKINFLGDWGTQFGLMIAAYKLWGDDKLINKNPVDELVKLYVKINKESETDKSLKDSGRAWFKKLEDGDPEAVKLWNWFKSVSLKEFQEVYDRLGVSFDSMNGEAFYNDKMEPVVKMLASKGLLTESQGAEIVDLPNLLPKDNYPIAMIKRSDGATQYITRDLASAIYRHDAYDFAKSLYVVGAEQKDHFDQMKAILKLAGDDWADDIEHIGFGMITMNGKKMSTRKGNIVPLVDVLDTARQLAAEQISEKNPGLENADHVAEEVGAGAVVFNDLQKDRNLSIDFNLEKIVQFEGDTGPYVQYTHARAMSILRKSGQQAILNTGVTFVDEEAWPIVSRLSAYPEMIKRAWQLREPSIVAKYLLSLARDFNSYYAHTKILVNNEKMQSRLSLVQGVCSVLKSGLNLLGVSAPNQM</sequence>
<comment type="caution">
    <text evidence="13">The sequence shown here is derived from an EMBL/GenBank/DDBJ whole genome shotgun (WGS) entry which is preliminary data.</text>
</comment>
<dbReference type="Pfam" id="PF03485">
    <property type="entry name" value="Arg_tRNA_synt_N"/>
    <property type="match status" value="1"/>
</dbReference>
<dbReference type="SMART" id="SM01016">
    <property type="entry name" value="Arg_tRNA_synt_N"/>
    <property type="match status" value="1"/>
</dbReference>
<comment type="subunit">
    <text evidence="3 11">Monomer.</text>
</comment>
<dbReference type="PRINTS" id="PR01038">
    <property type="entry name" value="TRNASYNTHARG"/>
</dbReference>
<proteinExistence type="inferred from homology"/>
<dbReference type="Pfam" id="PF05746">
    <property type="entry name" value="DALR_1"/>
    <property type="match status" value="1"/>
</dbReference>
<dbReference type="EMBL" id="WERV01000002">
    <property type="protein sequence ID" value="MDV7714844.1"/>
    <property type="molecule type" value="Genomic_DNA"/>
</dbReference>
<evidence type="ECO:0000256" key="10">
    <source>
        <dbReference type="ARBA" id="ARBA00049339"/>
    </source>
</evidence>
<evidence type="ECO:0000256" key="11">
    <source>
        <dbReference type="HAMAP-Rule" id="MF_00123"/>
    </source>
</evidence>
<dbReference type="GeneID" id="75066026"/>
<dbReference type="Gene3D" id="3.30.1360.70">
    <property type="entry name" value="Arginyl tRNA synthetase N-terminal domain"/>
    <property type="match status" value="1"/>
</dbReference>
<keyword evidence="5 11" id="KW-0436">Ligase</keyword>
<keyword evidence="4 11" id="KW-0963">Cytoplasm</keyword>
<dbReference type="SUPFAM" id="SSF55190">
    <property type="entry name" value="Arginyl-tRNA synthetase (ArgRS), N-terminal 'additional' domain"/>
    <property type="match status" value="1"/>
</dbReference>
<comment type="similarity">
    <text evidence="2 11 12">Belongs to the class-I aminoacyl-tRNA synthetase family.</text>
</comment>
<dbReference type="Gene3D" id="3.40.50.620">
    <property type="entry name" value="HUPs"/>
    <property type="match status" value="1"/>
</dbReference>
<dbReference type="GO" id="GO:0006420">
    <property type="term" value="P:arginyl-tRNA aminoacylation"/>
    <property type="evidence" value="ECO:0007669"/>
    <property type="project" value="UniProtKB-UniRule"/>
</dbReference>
<reference evidence="13" key="1">
    <citation type="submission" date="2019-10" db="EMBL/GenBank/DDBJ databases">
        <title>Malate fermentation in French cider.</title>
        <authorList>
            <person name="Cousin F.J."/>
            <person name="Medina Fernandez S."/>
            <person name="Misery B."/>
            <person name="Laplace J.-M."/>
            <person name="Cretenet M."/>
        </authorList>
    </citation>
    <scope>NUCLEOTIDE SEQUENCE</scope>
    <source>
        <strain evidence="13">UCMA15129</strain>
    </source>
</reference>
<dbReference type="GO" id="GO:0004814">
    <property type="term" value="F:arginine-tRNA ligase activity"/>
    <property type="evidence" value="ECO:0007669"/>
    <property type="project" value="UniProtKB-UniRule"/>
</dbReference>
<gene>
    <name evidence="11" type="primary">argS</name>
    <name evidence="13" type="ORF">GA838_03515</name>
</gene>
<dbReference type="HAMAP" id="MF_00123">
    <property type="entry name" value="Arg_tRNA_synth"/>
    <property type="match status" value="1"/>
</dbReference>
<evidence type="ECO:0000256" key="5">
    <source>
        <dbReference type="ARBA" id="ARBA00022598"/>
    </source>
</evidence>
<dbReference type="SMART" id="SM00836">
    <property type="entry name" value="DALR_1"/>
    <property type="match status" value="1"/>
</dbReference>
<dbReference type="InterPro" id="IPR014729">
    <property type="entry name" value="Rossmann-like_a/b/a_fold"/>
</dbReference>
<keyword evidence="6 11" id="KW-0547">Nucleotide-binding</keyword>
<keyword evidence="8 11" id="KW-0648">Protein biosynthesis</keyword>
<dbReference type="FunFam" id="1.10.730.10:FF:000006">
    <property type="entry name" value="Arginyl-tRNA synthetase 2, mitochondrial"/>
    <property type="match status" value="1"/>
</dbReference>
<dbReference type="PANTHER" id="PTHR11956:SF5">
    <property type="entry name" value="ARGININE--TRNA LIGASE, CYTOPLASMIC"/>
    <property type="match status" value="1"/>
</dbReference>
<name>A0A483BC45_OENOE</name>